<dbReference type="Proteomes" id="UP001138661">
    <property type="component" value="Unassembled WGS sequence"/>
</dbReference>
<protein>
    <submittedName>
        <fullName evidence="1">Uncharacterized protein</fullName>
    </submittedName>
</protein>
<evidence type="ECO:0000313" key="1">
    <source>
        <dbReference type="EMBL" id="MBW4708115.1"/>
    </source>
</evidence>
<gene>
    <name evidence="1" type="ORF">KX928_09980</name>
</gene>
<organism evidence="1 2">
    <name type="scientific">Roseobacter insulae</name>
    <dbReference type="NCBI Taxonomy" id="2859783"/>
    <lineage>
        <taxon>Bacteria</taxon>
        <taxon>Pseudomonadati</taxon>
        <taxon>Pseudomonadota</taxon>
        <taxon>Alphaproteobacteria</taxon>
        <taxon>Rhodobacterales</taxon>
        <taxon>Roseobacteraceae</taxon>
        <taxon>Roseobacter</taxon>
    </lineage>
</organism>
<keyword evidence="2" id="KW-1185">Reference proteome</keyword>
<accession>A0A9X1FW08</accession>
<dbReference type="EMBL" id="JAHXDN010000002">
    <property type="protein sequence ID" value="MBW4708115.1"/>
    <property type="molecule type" value="Genomic_DNA"/>
</dbReference>
<dbReference type="RefSeq" id="WP_219501562.1">
    <property type="nucleotide sequence ID" value="NZ_JAHXDN010000002.1"/>
</dbReference>
<name>A0A9X1FW08_9RHOB</name>
<reference evidence="1" key="1">
    <citation type="submission" date="2021-07" db="EMBL/GenBank/DDBJ databases">
        <title>Roseobacter insulae sp. nov., isolated from a tidal flat.</title>
        <authorList>
            <person name="Park S."/>
            <person name="Yoon J.-H."/>
        </authorList>
    </citation>
    <scope>NUCLEOTIDE SEQUENCE</scope>
    <source>
        <strain evidence="1">YSTF-M11</strain>
    </source>
</reference>
<sequence>MSDNDELWGDQNPDPNLVQRQLRELRAWLSRPVITIRQAACLLVGYLPPERENDQRPYAGYLPPKKRWEKGEKAARELVADRIDEMQTILKELGETALKTPQGFIKVALELHIVPEWLEYACNDEATSKYLPLEAAAYKIPTSPLSGKEMAKRGGDARRDTDPKRLKFYPIVKERVILGVKPAEIIRQLDDEYGHLPENRRPSEPTIFRWAREIKEDAVRSKKKSIK</sequence>
<comment type="caution">
    <text evidence="1">The sequence shown here is derived from an EMBL/GenBank/DDBJ whole genome shotgun (WGS) entry which is preliminary data.</text>
</comment>
<dbReference type="AlphaFoldDB" id="A0A9X1FW08"/>
<proteinExistence type="predicted"/>
<evidence type="ECO:0000313" key="2">
    <source>
        <dbReference type="Proteomes" id="UP001138661"/>
    </source>
</evidence>